<keyword evidence="2" id="KW-1185">Reference proteome</keyword>
<dbReference type="EMBL" id="MU277274">
    <property type="protein sequence ID" value="KAI0055987.1"/>
    <property type="molecule type" value="Genomic_DNA"/>
</dbReference>
<reference evidence="1" key="2">
    <citation type="journal article" date="2022" name="New Phytol.">
        <title>Evolutionary transition to the ectomycorrhizal habit in the genomes of a hyperdiverse lineage of mushroom-forming fungi.</title>
        <authorList>
            <person name="Looney B."/>
            <person name="Miyauchi S."/>
            <person name="Morin E."/>
            <person name="Drula E."/>
            <person name="Courty P.E."/>
            <person name="Kohler A."/>
            <person name="Kuo A."/>
            <person name="LaButti K."/>
            <person name="Pangilinan J."/>
            <person name="Lipzen A."/>
            <person name="Riley R."/>
            <person name="Andreopoulos W."/>
            <person name="He G."/>
            <person name="Johnson J."/>
            <person name="Nolan M."/>
            <person name="Tritt A."/>
            <person name="Barry K.W."/>
            <person name="Grigoriev I.V."/>
            <person name="Nagy L.G."/>
            <person name="Hibbett D."/>
            <person name="Henrissat B."/>
            <person name="Matheny P.B."/>
            <person name="Labbe J."/>
            <person name="Martin F.M."/>
        </authorList>
    </citation>
    <scope>NUCLEOTIDE SEQUENCE</scope>
    <source>
        <strain evidence="1">HHB10654</strain>
    </source>
</reference>
<organism evidence="1 2">
    <name type="scientific">Artomyces pyxidatus</name>
    <dbReference type="NCBI Taxonomy" id="48021"/>
    <lineage>
        <taxon>Eukaryota</taxon>
        <taxon>Fungi</taxon>
        <taxon>Dikarya</taxon>
        <taxon>Basidiomycota</taxon>
        <taxon>Agaricomycotina</taxon>
        <taxon>Agaricomycetes</taxon>
        <taxon>Russulales</taxon>
        <taxon>Auriscalpiaceae</taxon>
        <taxon>Artomyces</taxon>
    </lineage>
</organism>
<evidence type="ECO:0000313" key="2">
    <source>
        <dbReference type="Proteomes" id="UP000814140"/>
    </source>
</evidence>
<reference evidence="1" key="1">
    <citation type="submission" date="2021-03" db="EMBL/GenBank/DDBJ databases">
        <authorList>
            <consortium name="DOE Joint Genome Institute"/>
            <person name="Ahrendt S."/>
            <person name="Looney B.P."/>
            <person name="Miyauchi S."/>
            <person name="Morin E."/>
            <person name="Drula E."/>
            <person name="Courty P.E."/>
            <person name="Chicoki N."/>
            <person name="Fauchery L."/>
            <person name="Kohler A."/>
            <person name="Kuo A."/>
            <person name="Labutti K."/>
            <person name="Pangilinan J."/>
            <person name="Lipzen A."/>
            <person name="Riley R."/>
            <person name="Andreopoulos W."/>
            <person name="He G."/>
            <person name="Johnson J."/>
            <person name="Barry K.W."/>
            <person name="Grigoriev I.V."/>
            <person name="Nagy L."/>
            <person name="Hibbett D."/>
            <person name="Henrissat B."/>
            <person name="Matheny P.B."/>
            <person name="Labbe J."/>
            <person name="Martin F."/>
        </authorList>
    </citation>
    <scope>NUCLEOTIDE SEQUENCE</scope>
    <source>
        <strain evidence="1">HHB10654</strain>
    </source>
</reference>
<accession>A0ACB8SI86</accession>
<evidence type="ECO:0000313" key="1">
    <source>
        <dbReference type="EMBL" id="KAI0055987.1"/>
    </source>
</evidence>
<gene>
    <name evidence="1" type="ORF">BV25DRAFT_1832756</name>
</gene>
<protein>
    <submittedName>
        <fullName evidence="1">Uncharacterized protein</fullName>
    </submittedName>
</protein>
<comment type="caution">
    <text evidence="1">The sequence shown here is derived from an EMBL/GenBank/DDBJ whole genome shotgun (WGS) entry which is preliminary data.</text>
</comment>
<dbReference type="Proteomes" id="UP000814140">
    <property type="component" value="Unassembled WGS sequence"/>
</dbReference>
<proteinExistence type="predicted"/>
<sequence length="153" mass="17281">MVENKSALALSARASYPRHPVQLRSKATSMPSQSEDVPFMAIFASEMAPYKPPSHPIARCIWRWRLRFECLFALTVLEPWEKGLYLTIMGLFLTLVLTWVWNFLPRYMTFVLHRGMFYLMGTDVGESASLQEVGAKGLMIGLNATSALSNTGF</sequence>
<name>A0ACB8SI86_9AGAM</name>